<evidence type="ECO:0000313" key="2">
    <source>
        <dbReference type="Proteomes" id="UP000821865"/>
    </source>
</evidence>
<name>A0ACB8DQ74_DERSI</name>
<dbReference type="EMBL" id="CM023479">
    <property type="protein sequence ID" value="KAH7974516.1"/>
    <property type="molecule type" value="Genomic_DNA"/>
</dbReference>
<sequence length="602" mass="66458">MLSFVSTYIVIRQASANAGSVTGTVCSHCMPQVNWDRFLVEIAKRTADLSPRTGSNQQPVDKAVTYIKACLSPLERDNMHEVRGVLAAAGIAWPQQDPKPDFLSAMFHMSRHVYQPVFLAVDVANMEVPKTLMLLLGGQFASTYNKISQHVTTIHAKQHFRVTYENLAPMNETRLDELFNHFIVMKRFLDNHTPMTDDGKSSEDPASFLRWTPSVPESRWDEQTRRFLGNPLRGLGGCFVEQVGAFKALFELHAAFGEEKMADFVGFFAVQALVSFSNNRLLESYYGASDVATEEQRKACVMTAYQTFAYAIDNFLETGTKGALTDVNTLVGWVAAAFGRLLRAADDSSSLRGNPTPEPLHSYLNQAFTIMNSSRREVTHSIYASFPEMVIDAPLSNNINVSAYMQARQQTDSGSGQSEQTLYDGYRAIDATFFNGFRVNPQLLAFPWYEADAHVGILLGGLGARLAAAVFYDYVERTNGSNSTFYADNQRCLTSNNTTSGGGAGDVDTDLQGAVAAAAVVADVYKEVARNADRAWTEREPPSPWTGEGVTFAFFCWLNCGDAQRGPLMCNTPAMHSRDFGRVFGCPAGSRMNPVKKCRLKV</sequence>
<evidence type="ECO:0000313" key="1">
    <source>
        <dbReference type="EMBL" id="KAH7974516.1"/>
    </source>
</evidence>
<proteinExistence type="predicted"/>
<organism evidence="1 2">
    <name type="scientific">Dermacentor silvarum</name>
    <name type="common">Tick</name>
    <dbReference type="NCBI Taxonomy" id="543639"/>
    <lineage>
        <taxon>Eukaryota</taxon>
        <taxon>Metazoa</taxon>
        <taxon>Ecdysozoa</taxon>
        <taxon>Arthropoda</taxon>
        <taxon>Chelicerata</taxon>
        <taxon>Arachnida</taxon>
        <taxon>Acari</taxon>
        <taxon>Parasitiformes</taxon>
        <taxon>Ixodida</taxon>
        <taxon>Ixodoidea</taxon>
        <taxon>Ixodidae</taxon>
        <taxon>Rhipicephalinae</taxon>
        <taxon>Dermacentor</taxon>
    </lineage>
</organism>
<keyword evidence="2" id="KW-1185">Reference proteome</keyword>
<protein>
    <submittedName>
        <fullName evidence="1">Uncharacterized protein</fullName>
    </submittedName>
</protein>
<gene>
    <name evidence="1" type="ORF">HPB49_016379</name>
</gene>
<comment type="caution">
    <text evidence="1">The sequence shown here is derived from an EMBL/GenBank/DDBJ whole genome shotgun (WGS) entry which is preliminary data.</text>
</comment>
<accession>A0ACB8DQ74</accession>
<dbReference type="Proteomes" id="UP000821865">
    <property type="component" value="Chromosome 10"/>
</dbReference>
<reference evidence="1" key="1">
    <citation type="submission" date="2020-05" db="EMBL/GenBank/DDBJ databases">
        <title>Large-scale comparative analyses of tick genomes elucidate their genetic diversity and vector capacities.</title>
        <authorList>
            <person name="Jia N."/>
            <person name="Wang J."/>
            <person name="Shi W."/>
            <person name="Du L."/>
            <person name="Sun Y."/>
            <person name="Zhan W."/>
            <person name="Jiang J."/>
            <person name="Wang Q."/>
            <person name="Zhang B."/>
            <person name="Ji P."/>
            <person name="Sakyi L.B."/>
            <person name="Cui X."/>
            <person name="Yuan T."/>
            <person name="Jiang B."/>
            <person name="Yang W."/>
            <person name="Lam T.T.-Y."/>
            <person name="Chang Q."/>
            <person name="Ding S."/>
            <person name="Wang X."/>
            <person name="Zhu J."/>
            <person name="Ruan X."/>
            <person name="Zhao L."/>
            <person name="Wei J."/>
            <person name="Que T."/>
            <person name="Du C."/>
            <person name="Cheng J."/>
            <person name="Dai P."/>
            <person name="Han X."/>
            <person name="Huang E."/>
            <person name="Gao Y."/>
            <person name="Liu J."/>
            <person name="Shao H."/>
            <person name="Ye R."/>
            <person name="Li L."/>
            <person name="Wei W."/>
            <person name="Wang X."/>
            <person name="Wang C."/>
            <person name="Yang T."/>
            <person name="Huo Q."/>
            <person name="Li W."/>
            <person name="Guo W."/>
            <person name="Chen H."/>
            <person name="Zhou L."/>
            <person name="Ni X."/>
            <person name="Tian J."/>
            <person name="Zhou Y."/>
            <person name="Sheng Y."/>
            <person name="Liu T."/>
            <person name="Pan Y."/>
            <person name="Xia L."/>
            <person name="Li J."/>
            <person name="Zhao F."/>
            <person name="Cao W."/>
        </authorList>
    </citation>
    <scope>NUCLEOTIDE SEQUENCE</scope>
    <source>
        <strain evidence="1">Dsil-2018</strain>
    </source>
</reference>